<dbReference type="EMBL" id="JBGBPQ010000007">
    <property type="protein sequence ID" value="KAL1522053.1"/>
    <property type="molecule type" value="Genomic_DNA"/>
</dbReference>
<feature type="region of interest" description="Disordered" evidence="1">
    <location>
        <begin position="172"/>
        <end position="192"/>
    </location>
</feature>
<evidence type="ECO:0000256" key="1">
    <source>
        <dbReference type="SAM" id="MobiDB-lite"/>
    </source>
</evidence>
<comment type="caution">
    <text evidence="2">The sequence shown here is derived from an EMBL/GenBank/DDBJ whole genome shotgun (WGS) entry which is preliminary data.</text>
</comment>
<sequence>MSDSEPSDVDDDPTNVQRLVQARLGAGSDEEISEEEAATDEPAPAAASTTLAAPTSAEEEPNLPSALDVLDPTLAKPDFLHVAGPAFDASKTFKPPPMTAAKLGPVSERHVKEIPTGKVQRVDPEYNWGKKEGEIRLRGSVCFETDDERGRRVRYGAHAMLKADPWSACNPNYSMSDSSVTRGMDRGGKRKL</sequence>
<reference evidence="2 3" key="1">
    <citation type="journal article" date="2024" name="Science">
        <title>Giant polyketide synthase enzymes in the biosynthesis of giant marine polyether toxins.</title>
        <authorList>
            <person name="Fallon T.R."/>
            <person name="Shende V.V."/>
            <person name="Wierzbicki I.H."/>
            <person name="Pendleton A.L."/>
            <person name="Watervoot N.F."/>
            <person name="Auber R.P."/>
            <person name="Gonzalez D.J."/>
            <person name="Wisecaver J.H."/>
            <person name="Moore B.S."/>
        </authorList>
    </citation>
    <scope>NUCLEOTIDE SEQUENCE [LARGE SCALE GENOMIC DNA]</scope>
    <source>
        <strain evidence="2 3">12B1</strain>
    </source>
</reference>
<organism evidence="2 3">
    <name type="scientific">Prymnesium parvum</name>
    <name type="common">Toxic golden alga</name>
    <dbReference type="NCBI Taxonomy" id="97485"/>
    <lineage>
        <taxon>Eukaryota</taxon>
        <taxon>Haptista</taxon>
        <taxon>Haptophyta</taxon>
        <taxon>Prymnesiophyceae</taxon>
        <taxon>Prymnesiales</taxon>
        <taxon>Prymnesiaceae</taxon>
        <taxon>Prymnesium</taxon>
    </lineage>
</organism>
<evidence type="ECO:0000313" key="3">
    <source>
        <dbReference type="Proteomes" id="UP001515480"/>
    </source>
</evidence>
<feature type="region of interest" description="Disordered" evidence="1">
    <location>
        <begin position="23"/>
        <end position="64"/>
    </location>
</feature>
<evidence type="ECO:0000313" key="2">
    <source>
        <dbReference type="EMBL" id="KAL1522053.1"/>
    </source>
</evidence>
<dbReference type="Proteomes" id="UP001515480">
    <property type="component" value="Unassembled WGS sequence"/>
</dbReference>
<feature type="compositionally biased region" description="Low complexity" evidence="1">
    <location>
        <begin position="40"/>
        <end position="56"/>
    </location>
</feature>
<accession>A0AB34JMD0</accession>
<feature type="compositionally biased region" description="Basic and acidic residues" evidence="1">
    <location>
        <begin position="183"/>
        <end position="192"/>
    </location>
</feature>
<keyword evidence="3" id="KW-1185">Reference proteome</keyword>
<proteinExistence type="predicted"/>
<feature type="compositionally biased region" description="Polar residues" evidence="1">
    <location>
        <begin position="172"/>
        <end position="181"/>
    </location>
</feature>
<feature type="compositionally biased region" description="Acidic residues" evidence="1">
    <location>
        <begin position="28"/>
        <end position="39"/>
    </location>
</feature>
<name>A0AB34JMD0_PRYPA</name>
<gene>
    <name evidence="2" type="ORF">AB1Y20_021698</name>
</gene>
<protein>
    <submittedName>
        <fullName evidence="2">Uncharacterized protein</fullName>
    </submittedName>
</protein>
<dbReference type="AlphaFoldDB" id="A0AB34JMD0"/>